<dbReference type="AlphaFoldDB" id="A0A5Q4Z1V6"/>
<dbReference type="RefSeq" id="WP_007175534.1">
    <property type="nucleotide sequence ID" value="NZ_LR699553.1"/>
</dbReference>
<gene>
    <name evidence="1" type="ORF">PDMSB3_1415</name>
</gene>
<sequence length="107" mass="11253">MLLLPDTIVPLQAGALSPVSPAAGASADGAGAGVSPLERLLASAQDRQDTSTRGLSQHLDQFGASHISTEDMLRLQVDLNAFEVQTQMMTHVADDIGRAIQTLTQRS</sequence>
<keyword evidence="2" id="KW-1185">Reference proteome</keyword>
<reference evidence="1 2" key="1">
    <citation type="submission" date="2019-08" db="EMBL/GenBank/DDBJ databases">
        <authorList>
            <person name="Herpell B J."/>
        </authorList>
    </citation>
    <scope>NUCLEOTIDE SEQUENCE [LARGE SCALE GENOMIC DNA]</scope>
    <source>
        <strain evidence="2">Msb3</strain>
    </source>
</reference>
<accession>A0A5Q4Z1V6</accession>
<protein>
    <submittedName>
        <fullName evidence="1">Uncharacterized protein</fullName>
    </submittedName>
</protein>
<evidence type="ECO:0000313" key="2">
    <source>
        <dbReference type="Proteomes" id="UP000325811"/>
    </source>
</evidence>
<name>A0A5Q4Z1V6_9BURK</name>
<dbReference type="KEGG" id="pdio:PDMSB3_1415"/>
<proteinExistence type="predicted"/>
<dbReference type="EMBL" id="LR699553">
    <property type="protein sequence ID" value="VVD27872.1"/>
    <property type="molecule type" value="Genomic_DNA"/>
</dbReference>
<dbReference type="Proteomes" id="UP000325811">
    <property type="component" value="Chromosome I"/>
</dbReference>
<evidence type="ECO:0000313" key="1">
    <source>
        <dbReference type="EMBL" id="VVD27872.1"/>
    </source>
</evidence>
<organism evidence="1 2">
    <name type="scientific">Paraburkholderia dioscoreae</name>
    <dbReference type="NCBI Taxonomy" id="2604047"/>
    <lineage>
        <taxon>Bacteria</taxon>
        <taxon>Pseudomonadati</taxon>
        <taxon>Pseudomonadota</taxon>
        <taxon>Betaproteobacteria</taxon>
        <taxon>Burkholderiales</taxon>
        <taxon>Burkholderiaceae</taxon>
        <taxon>Paraburkholderia</taxon>
    </lineage>
</organism>